<keyword evidence="3" id="KW-1185">Reference proteome</keyword>
<dbReference type="InterPro" id="IPR016181">
    <property type="entry name" value="Acyl_CoA_acyltransferase"/>
</dbReference>
<dbReference type="EMBL" id="FUWZ01000001">
    <property type="protein sequence ID" value="SJZ77058.1"/>
    <property type="molecule type" value="Genomic_DNA"/>
</dbReference>
<reference evidence="3" key="1">
    <citation type="submission" date="2017-02" db="EMBL/GenBank/DDBJ databases">
        <authorList>
            <person name="Varghese N."/>
            <person name="Submissions S."/>
        </authorList>
    </citation>
    <scope>NUCLEOTIDE SEQUENCE [LARGE SCALE GENOMIC DNA]</scope>
    <source>
        <strain evidence="3">DSM 22224</strain>
    </source>
</reference>
<dbReference type="PROSITE" id="PS51186">
    <property type="entry name" value="GNAT"/>
    <property type="match status" value="1"/>
</dbReference>
<keyword evidence="2" id="KW-0808">Transferase</keyword>
<evidence type="ECO:0000259" key="1">
    <source>
        <dbReference type="PROSITE" id="PS51186"/>
    </source>
</evidence>
<evidence type="ECO:0000313" key="2">
    <source>
        <dbReference type="EMBL" id="SJZ77058.1"/>
    </source>
</evidence>
<dbReference type="Gene3D" id="3.40.630.30">
    <property type="match status" value="1"/>
</dbReference>
<name>A0A1T4NE51_9BACT</name>
<dbReference type="AlphaFoldDB" id="A0A1T4NE51"/>
<dbReference type="CDD" id="cd04301">
    <property type="entry name" value="NAT_SF"/>
    <property type="match status" value="1"/>
</dbReference>
<dbReference type="SUPFAM" id="SSF55729">
    <property type="entry name" value="Acyl-CoA N-acyltransferases (Nat)"/>
    <property type="match status" value="1"/>
</dbReference>
<dbReference type="Pfam" id="PF13527">
    <property type="entry name" value="Acetyltransf_9"/>
    <property type="match status" value="1"/>
</dbReference>
<dbReference type="GO" id="GO:0016747">
    <property type="term" value="F:acyltransferase activity, transferring groups other than amino-acyl groups"/>
    <property type="evidence" value="ECO:0007669"/>
    <property type="project" value="InterPro"/>
</dbReference>
<feature type="domain" description="N-acetyltransferase" evidence="1">
    <location>
        <begin position="20"/>
        <end position="164"/>
    </location>
</feature>
<accession>A0A1T4NE51</accession>
<gene>
    <name evidence="2" type="ORF">SAMN04488128_1011534</name>
</gene>
<organism evidence="2 3">
    <name type="scientific">Chitinophaga eiseniae</name>
    <dbReference type="NCBI Taxonomy" id="634771"/>
    <lineage>
        <taxon>Bacteria</taxon>
        <taxon>Pseudomonadati</taxon>
        <taxon>Bacteroidota</taxon>
        <taxon>Chitinophagia</taxon>
        <taxon>Chitinophagales</taxon>
        <taxon>Chitinophagaceae</taxon>
        <taxon>Chitinophaga</taxon>
    </lineage>
</organism>
<protein>
    <submittedName>
        <fullName evidence="2">Putative acetyltransferase</fullName>
    </submittedName>
</protein>
<dbReference type="InterPro" id="IPR000182">
    <property type="entry name" value="GNAT_dom"/>
</dbReference>
<sequence length="185" mass="20213">MVAQIMLQENYYPAMNTNNYIIRKERQSDIPQIHAVTKEAFLVAEHASGTEQLIIRALRNSGRLTLSLVAEERGMIIGHVAISPVAISSGEEGWYGLGPVSVMPDRQGAGVGSALIRASLDELRQLSAKGCVVLGEPAYYGRFGFKADARLLYPEAPPEYFQVQAFEGTVPTGAVQYDASFYVTE</sequence>
<dbReference type="Proteomes" id="UP000190367">
    <property type="component" value="Unassembled WGS sequence"/>
</dbReference>
<proteinExistence type="predicted"/>
<evidence type="ECO:0000313" key="3">
    <source>
        <dbReference type="Proteomes" id="UP000190367"/>
    </source>
</evidence>
<dbReference type="STRING" id="634771.SAMN04488128_1011534"/>